<gene>
    <name evidence="2" type="ORF">FS320_23325</name>
</gene>
<accession>A0A5N7MPH4</accession>
<evidence type="ECO:0000259" key="1">
    <source>
        <dbReference type="PROSITE" id="PS51186"/>
    </source>
</evidence>
<dbReference type="PANTHER" id="PTHR42791:SF1">
    <property type="entry name" value="N-ACETYLTRANSFERASE DOMAIN-CONTAINING PROTEIN"/>
    <property type="match status" value="1"/>
</dbReference>
<protein>
    <submittedName>
        <fullName evidence="2">GNAT family N-acetyltransferase</fullName>
    </submittedName>
</protein>
<dbReference type="Proteomes" id="UP000403266">
    <property type="component" value="Unassembled WGS sequence"/>
</dbReference>
<reference evidence="2 3" key="1">
    <citation type="journal article" date="2019" name="Syst. Appl. Microbiol.">
        <title>Microvirga tunisiensis sp. nov., a root nodule symbiotic bacterium isolated from Lupinus micranthus and L. luteus grown in Northern Tunisia.</title>
        <authorList>
            <person name="Msaddak A."/>
            <person name="Rejili M."/>
            <person name="Duran D."/>
            <person name="Mars M."/>
            <person name="Palacios J.M."/>
            <person name="Ruiz-Argueso T."/>
            <person name="Rey L."/>
            <person name="Imperial J."/>
        </authorList>
    </citation>
    <scope>NUCLEOTIDE SEQUENCE [LARGE SCALE GENOMIC DNA]</scope>
    <source>
        <strain evidence="2 3">Lmie10</strain>
    </source>
</reference>
<dbReference type="OrthoDB" id="7057833at2"/>
<keyword evidence="2" id="KW-0808">Transferase</keyword>
<dbReference type="InterPro" id="IPR016181">
    <property type="entry name" value="Acyl_CoA_acyltransferase"/>
</dbReference>
<organism evidence="2 3">
    <name type="scientific">Microvirga tunisiensis</name>
    <dbReference type="NCBI Taxonomy" id="2108360"/>
    <lineage>
        <taxon>Bacteria</taxon>
        <taxon>Pseudomonadati</taxon>
        <taxon>Pseudomonadota</taxon>
        <taxon>Alphaproteobacteria</taxon>
        <taxon>Hyphomicrobiales</taxon>
        <taxon>Methylobacteriaceae</taxon>
        <taxon>Microvirga</taxon>
    </lineage>
</organism>
<dbReference type="EMBL" id="VOSK01000119">
    <property type="protein sequence ID" value="MPR28014.1"/>
    <property type="molecule type" value="Genomic_DNA"/>
</dbReference>
<dbReference type="CDD" id="cd04301">
    <property type="entry name" value="NAT_SF"/>
    <property type="match status" value="1"/>
</dbReference>
<keyword evidence="3" id="KW-1185">Reference proteome</keyword>
<dbReference type="InterPro" id="IPR000182">
    <property type="entry name" value="GNAT_dom"/>
</dbReference>
<sequence>MERPILNKGVPGSSTLVDVAKEIDVQTAGTGDQSRLVAAIVLAFSVDPAARWTYPAPESYLRHFPDLVRIFGRRAFECGTAHFMGDAQAAALWLPPGVQPDEEALMAHFQGTVPEQDQDTLFAVFEQMGQYHPDEPHWYLPLIGVDPAQQGKGYGSALLRHALRRCDEDGTPAYLESSNPKNIPLYQRHGFEVLGTIQVGSSPPITPMLRRAG</sequence>
<proteinExistence type="predicted"/>
<dbReference type="PANTHER" id="PTHR42791">
    <property type="entry name" value="GNAT FAMILY ACETYLTRANSFERASE"/>
    <property type="match status" value="1"/>
</dbReference>
<dbReference type="PROSITE" id="PS51186">
    <property type="entry name" value="GNAT"/>
    <property type="match status" value="1"/>
</dbReference>
<dbReference type="Pfam" id="PF00583">
    <property type="entry name" value="Acetyltransf_1"/>
    <property type="match status" value="1"/>
</dbReference>
<name>A0A5N7MPH4_9HYPH</name>
<dbReference type="InterPro" id="IPR052523">
    <property type="entry name" value="Trichothecene_AcTrans"/>
</dbReference>
<dbReference type="GO" id="GO:0016747">
    <property type="term" value="F:acyltransferase activity, transferring groups other than amino-acyl groups"/>
    <property type="evidence" value="ECO:0007669"/>
    <property type="project" value="InterPro"/>
</dbReference>
<dbReference type="Gene3D" id="3.40.630.30">
    <property type="match status" value="1"/>
</dbReference>
<feature type="domain" description="N-acetyltransferase" evidence="1">
    <location>
        <begin position="70"/>
        <end position="213"/>
    </location>
</feature>
<dbReference type="SUPFAM" id="SSF55729">
    <property type="entry name" value="Acyl-CoA N-acyltransferases (Nat)"/>
    <property type="match status" value="1"/>
</dbReference>
<comment type="caution">
    <text evidence="2">The sequence shown here is derived from an EMBL/GenBank/DDBJ whole genome shotgun (WGS) entry which is preliminary data.</text>
</comment>
<evidence type="ECO:0000313" key="3">
    <source>
        <dbReference type="Proteomes" id="UP000403266"/>
    </source>
</evidence>
<evidence type="ECO:0000313" key="2">
    <source>
        <dbReference type="EMBL" id="MPR28014.1"/>
    </source>
</evidence>
<dbReference type="AlphaFoldDB" id="A0A5N7MPH4"/>